<comment type="caution">
    <text evidence="1">The sequence shown here is derived from an EMBL/GenBank/DDBJ whole genome shotgun (WGS) entry which is preliminary data.</text>
</comment>
<accession>A0A8H6TKS2</accession>
<dbReference type="AlphaFoldDB" id="A0A8H6TKS2"/>
<evidence type="ECO:0000313" key="2">
    <source>
        <dbReference type="Proteomes" id="UP000613580"/>
    </source>
</evidence>
<keyword evidence="2" id="KW-1185">Reference proteome</keyword>
<reference evidence="1" key="1">
    <citation type="submission" date="2020-05" db="EMBL/GenBank/DDBJ databases">
        <title>Mycena genomes resolve the evolution of fungal bioluminescence.</title>
        <authorList>
            <person name="Tsai I.J."/>
        </authorList>
    </citation>
    <scope>NUCLEOTIDE SEQUENCE</scope>
    <source>
        <strain evidence="1">110903Hualien_Pintung</strain>
    </source>
</reference>
<dbReference type="Gene3D" id="3.80.10.10">
    <property type="entry name" value="Ribonuclease Inhibitor"/>
    <property type="match status" value="1"/>
</dbReference>
<gene>
    <name evidence="1" type="ORF">HMN09_00358300</name>
</gene>
<sequence>MHAAKNNPSLLAMGVRELIVPQNEYTDPVGSEGLYEAIRLCSQLERLSFSDSLTTPGLFSALSTLRIRRLVVTISKLLPVPPAPPLSSVEFGNAFRHLTHLEILDDKIYLPEAKPDVVWSLVTGLPALTHLAGVFPTGSTSFDLDAWLERLPQLRAFVIIAGSPVQPIHDQRIVTTYWDEWHEGSSDMKSYWDRAEEFLERKSRGEVPDCEYAADYLDRQYLRGGRALTMHRTVHEAPHEDHIMRSVKHDSSTLSCLLHSWRPQQTVPPHDCPPELEHRIFLSAFQLHPEISTVLLRVARRVHAWIEPELYRTMNIRNPAIWGAFIHAAKHKPSLMLAVREVIIMNLKFVNASAMTEIYEAMKQCSRLNGLCIAQDLTSPALLSAVPELPIQRLKLGISRLLLPSGEPRPDPLLAAAAFQNVTHFEVLGRIASPEAEPCRQFIAALPALTHLSVARATAFGMNLDSWLATLPRLKVMVLISWKVNYDSLPCRDPRIVATSFSTDWCEPVLSYRGGYWARAEEFLERKKRGEISGVACTAIPSL</sequence>
<dbReference type="OrthoDB" id="3021279at2759"/>
<evidence type="ECO:0000313" key="1">
    <source>
        <dbReference type="EMBL" id="KAF7318491.1"/>
    </source>
</evidence>
<organism evidence="1 2">
    <name type="scientific">Mycena chlorophos</name>
    <name type="common">Agaric fungus</name>
    <name type="synonym">Agaricus chlorophos</name>
    <dbReference type="NCBI Taxonomy" id="658473"/>
    <lineage>
        <taxon>Eukaryota</taxon>
        <taxon>Fungi</taxon>
        <taxon>Dikarya</taxon>
        <taxon>Basidiomycota</taxon>
        <taxon>Agaricomycotina</taxon>
        <taxon>Agaricomycetes</taxon>
        <taxon>Agaricomycetidae</taxon>
        <taxon>Agaricales</taxon>
        <taxon>Marasmiineae</taxon>
        <taxon>Mycenaceae</taxon>
        <taxon>Mycena</taxon>
    </lineage>
</organism>
<proteinExistence type="predicted"/>
<dbReference type="Proteomes" id="UP000613580">
    <property type="component" value="Unassembled WGS sequence"/>
</dbReference>
<dbReference type="EMBL" id="JACAZE010000004">
    <property type="protein sequence ID" value="KAF7318491.1"/>
    <property type="molecule type" value="Genomic_DNA"/>
</dbReference>
<dbReference type="InterPro" id="IPR032675">
    <property type="entry name" value="LRR_dom_sf"/>
</dbReference>
<name>A0A8H6TKS2_MYCCL</name>
<protein>
    <submittedName>
        <fullName evidence="1">Uncharacterized protein</fullName>
    </submittedName>
</protein>